<organism evidence="2 3">
    <name type="scientific">Caerostris extrusa</name>
    <name type="common">Bark spider</name>
    <name type="synonym">Caerostris bankana</name>
    <dbReference type="NCBI Taxonomy" id="172846"/>
    <lineage>
        <taxon>Eukaryota</taxon>
        <taxon>Metazoa</taxon>
        <taxon>Ecdysozoa</taxon>
        <taxon>Arthropoda</taxon>
        <taxon>Chelicerata</taxon>
        <taxon>Arachnida</taxon>
        <taxon>Araneae</taxon>
        <taxon>Araneomorphae</taxon>
        <taxon>Entelegynae</taxon>
        <taxon>Araneoidea</taxon>
        <taxon>Araneidae</taxon>
        <taxon>Caerostris</taxon>
    </lineage>
</organism>
<feature type="non-terminal residue" evidence="2">
    <location>
        <position position="1"/>
    </location>
</feature>
<reference evidence="2 3" key="1">
    <citation type="submission" date="2021-06" db="EMBL/GenBank/DDBJ databases">
        <title>Caerostris extrusa draft genome.</title>
        <authorList>
            <person name="Kono N."/>
            <person name="Arakawa K."/>
        </authorList>
    </citation>
    <scope>NUCLEOTIDE SEQUENCE [LARGE SCALE GENOMIC DNA]</scope>
</reference>
<dbReference type="EMBL" id="BPLR01006527">
    <property type="protein sequence ID" value="GIY10441.1"/>
    <property type="molecule type" value="Genomic_DNA"/>
</dbReference>
<gene>
    <name evidence="2" type="ORF">CEXT_353461</name>
</gene>
<evidence type="ECO:0000313" key="2">
    <source>
        <dbReference type="EMBL" id="GIY10441.1"/>
    </source>
</evidence>
<comment type="caution">
    <text evidence="2">The sequence shown here is derived from an EMBL/GenBank/DDBJ whole genome shotgun (WGS) entry which is preliminary data.</text>
</comment>
<name>A0AAV4QNC4_CAEEX</name>
<keyword evidence="3" id="KW-1185">Reference proteome</keyword>
<sequence>WRVEAVQVLLFPISDVNFSLFLIRYLGKRKKMLFPLQELRGGIIDFGYKGVSHGLFANKFRPEWVE</sequence>
<proteinExistence type="predicted"/>
<feature type="transmembrane region" description="Helical" evidence="1">
    <location>
        <begin position="6"/>
        <end position="27"/>
    </location>
</feature>
<evidence type="ECO:0000256" key="1">
    <source>
        <dbReference type="SAM" id="Phobius"/>
    </source>
</evidence>
<keyword evidence="1" id="KW-1133">Transmembrane helix</keyword>
<keyword evidence="1" id="KW-0812">Transmembrane</keyword>
<evidence type="ECO:0000313" key="3">
    <source>
        <dbReference type="Proteomes" id="UP001054945"/>
    </source>
</evidence>
<protein>
    <submittedName>
        <fullName evidence="2">Uncharacterized protein</fullName>
    </submittedName>
</protein>
<dbReference type="Proteomes" id="UP001054945">
    <property type="component" value="Unassembled WGS sequence"/>
</dbReference>
<accession>A0AAV4QNC4</accession>
<dbReference type="AlphaFoldDB" id="A0AAV4QNC4"/>
<keyword evidence="1" id="KW-0472">Membrane</keyword>